<dbReference type="FunFam" id="2.40.440.10:FF:000003">
    <property type="entry name" value="L,D-transpeptidase YciB"/>
    <property type="match status" value="1"/>
</dbReference>
<dbReference type="GO" id="GO:0071555">
    <property type="term" value="P:cell wall organization"/>
    <property type="evidence" value="ECO:0007669"/>
    <property type="project" value="UniProtKB-UniRule"/>
</dbReference>
<dbReference type="UniPathway" id="UPA00219"/>
<dbReference type="GO" id="GO:0018104">
    <property type="term" value="P:peptidoglycan-protein cross-linking"/>
    <property type="evidence" value="ECO:0007669"/>
    <property type="project" value="TreeGrafter"/>
</dbReference>
<gene>
    <name evidence="11" type="ORF">PGLA_18820</name>
</gene>
<dbReference type="AlphaFoldDB" id="A0A162PW47"/>
<accession>A0A162PW47</accession>
<evidence type="ECO:0000256" key="4">
    <source>
        <dbReference type="ARBA" id="ARBA00022801"/>
    </source>
</evidence>
<dbReference type="CDD" id="cd16913">
    <property type="entry name" value="YkuD_like"/>
    <property type="match status" value="1"/>
</dbReference>
<keyword evidence="7 9" id="KW-0961">Cell wall biogenesis/degradation</keyword>
<dbReference type="PROSITE" id="PS52029">
    <property type="entry name" value="LD_TPASE"/>
    <property type="match status" value="1"/>
</dbReference>
<name>A0A162PW47_9BACL</name>
<dbReference type="SUPFAM" id="SSF55383">
    <property type="entry name" value="Copper amine oxidase, domain N"/>
    <property type="match status" value="1"/>
</dbReference>
<sequence>MLVKRRFCALYHYIKRIIAFTIVILLLWVTPFAEKANASSINSDLIVVNKKTNTMAFFRDGKLERQFAVATGKDPELTPEGKFRIANKIKNRPYYKDKIPGGDPRNPLGDRWIGLEVNGTQGTTYAIHGNSNKSSIGKYVSAGCIRMYNDEIHELFTQVKVNSYAVITSSKLSFEEIAENNGYTLGLKTFEGKVVINGEERKLNSSFAMVDSRIFIPMRESLELLGAIVQWNNQTQTATIIIGDRTIIHKPLTDKAIVNGKEITITPSRYQGTTVMLPLRNVLELAGIQVTWDSKNNAIIIAN</sequence>
<dbReference type="GO" id="GO:0008360">
    <property type="term" value="P:regulation of cell shape"/>
    <property type="evidence" value="ECO:0007669"/>
    <property type="project" value="UniProtKB-UniRule"/>
</dbReference>
<dbReference type="InterPro" id="IPR050979">
    <property type="entry name" value="LD-transpeptidase"/>
</dbReference>
<dbReference type="InterPro" id="IPR038063">
    <property type="entry name" value="Transpep_catalytic_dom"/>
</dbReference>
<dbReference type="Gene3D" id="2.40.440.10">
    <property type="entry name" value="L,D-transpeptidase catalytic domain-like"/>
    <property type="match status" value="1"/>
</dbReference>
<evidence type="ECO:0000259" key="10">
    <source>
        <dbReference type="PROSITE" id="PS52029"/>
    </source>
</evidence>
<dbReference type="InterPro" id="IPR036582">
    <property type="entry name" value="Mao_N_sf"/>
</dbReference>
<dbReference type="InterPro" id="IPR005490">
    <property type="entry name" value="LD_TPept_cat_dom"/>
</dbReference>
<keyword evidence="12" id="KW-1185">Reference proteome</keyword>
<dbReference type="InterPro" id="IPR012854">
    <property type="entry name" value="Cu_amine_oxidase-like_N"/>
</dbReference>
<evidence type="ECO:0000256" key="5">
    <source>
        <dbReference type="ARBA" id="ARBA00022960"/>
    </source>
</evidence>
<evidence type="ECO:0000256" key="8">
    <source>
        <dbReference type="ARBA" id="ARBA00060592"/>
    </source>
</evidence>
<evidence type="ECO:0000256" key="6">
    <source>
        <dbReference type="ARBA" id="ARBA00022984"/>
    </source>
</evidence>
<comment type="caution">
    <text evidence="11">The sequence shown here is derived from an EMBL/GenBank/DDBJ whole genome shotgun (WGS) entry which is preliminary data.</text>
</comment>
<dbReference type="GO" id="GO:0071972">
    <property type="term" value="F:peptidoglycan L,D-transpeptidase activity"/>
    <property type="evidence" value="ECO:0007669"/>
    <property type="project" value="TreeGrafter"/>
</dbReference>
<dbReference type="STRING" id="494026.PGLA_18820"/>
<dbReference type="Proteomes" id="UP000076967">
    <property type="component" value="Unassembled WGS sequence"/>
</dbReference>
<evidence type="ECO:0000256" key="7">
    <source>
        <dbReference type="ARBA" id="ARBA00023316"/>
    </source>
</evidence>
<dbReference type="GO" id="GO:0005576">
    <property type="term" value="C:extracellular region"/>
    <property type="evidence" value="ECO:0007669"/>
    <property type="project" value="TreeGrafter"/>
</dbReference>
<reference evidence="11 12" key="1">
    <citation type="submission" date="2016-03" db="EMBL/GenBank/DDBJ databases">
        <title>Draft genome sequence of Paenibacillus glacialis DSM 22343.</title>
        <authorList>
            <person name="Shin S.-K."/>
            <person name="Yi H."/>
        </authorList>
    </citation>
    <scope>NUCLEOTIDE SEQUENCE [LARGE SCALE GENOMIC DNA]</scope>
    <source>
        <strain evidence="11 12">DSM 22343</strain>
    </source>
</reference>
<comment type="pathway">
    <text evidence="8">Glycan biosynthesis.</text>
</comment>
<evidence type="ECO:0000256" key="9">
    <source>
        <dbReference type="PROSITE-ProRule" id="PRU01373"/>
    </source>
</evidence>
<feature type="domain" description="L,D-TPase catalytic" evidence="10">
    <location>
        <begin position="44"/>
        <end position="168"/>
    </location>
</feature>
<comment type="similarity">
    <text evidence="2">Belongs to the YkuD family.</text>
</comment>
<dbReference type="PANTHER" id="PTHR30582">
    <property type="entry name" value="L,D-TRANSPEPTIDASE"/>
    <property type="match status" value="1"/>
</dbReference>
<evidence type="ECO:0000256" key="3">
    <source>
        <dbReference type="ARBA" id="ARBA00022679"/>
    </source>
</evidence>
<keyword evidence="6 9" id="KW-0573">Peptidoglycan synthesis</keyword>
<organism evidence="11 12">
    <name type="scientific">Paenibacillus glacialis</name>
    <dbReference type="NCBI Taxonomy" id="494026"/>
    <lineage>
        <taxon>Bacteria</taxon>
        <taxon>Bacillati</taxon>
        <taxon>Bacillota</taxon>
        <taxon>Bacilli</taxon>
        <taxon>Bacillales</taxon>
        <taxon>Paenibacillaceae</taxon>
        <taxon>Paenibacillus</taxon>
    </lineage>
</organism>
<evidence type="ECO:0000313" key="11">
    <source>
        <dbReference type="EMBL" id="OAB39770.1"/>
    </source>
</evidence>
<evidence type="ECO:0000256" key="1">
    <source>
        <dbReference type="ARBA" id="ARBA00004752"/>
    </source>
</evidence>
<dbReference type="Gene3D" id="3.30.457.10">
    <property type="entry name" value="Copper amine oxidase-like, N-terminal domain"/>
    <property type="match status" value="1"/>
</dbReference>
<evidence type="ECO:0000313" key="12">
    <source>
        <dbReference type="Proteomes" id="UP000076967"/>
    </source>
</evidence>
<keyword evidence="4" id="KW-0378">Hydrolase</keyword>
<dbReference type="GO" id="GO:0016740">
    <property type="term" value="F:transferase activity"/>
    <property type="evidence" value="ECO:0007669"/>
    <property type="project" value="UniProtKB-KW"/>
</dbReference>
<feature type="active site" description="Nucleophile" evidence="9">
    <location>
        <position position="144"/>
    </location>
</feature>
<comment type="pathway">
    <text evidence="1 9">Cell wall biogenesis; peptidoglycan biosynthesis.</text>
</comment>
<keyword evidence="3" id="KW-0808">Transferase</keyword>
<evidence type="ECO:0000256" key="2">
    <source>
        <dbReference type="ARBA" id="ARBA00005992"/>
    </source>
</evidence>
<dbReference type="EMBL" id="LVJH01000042">
    <property type="protein sequence ID" value="OAB39770.1"/>
    <property type="molecule type" value="Genomic_DNA"/>
</dbReference>
<feature type="active site" description="Proton donor/acceptor" evidence="9">
    <location>
        <position position="128"/>
    </location>
</feature>
<protein>
    <recommendedName>
        <fullName evidence="10">L,D-TPase catalytic domain-containing protein</fullName>
    </recommendedName>
</protein>
<dbReference type="SUPFAM" id="SSF141523">
    <property type="entry name" value="L,D-transpeptidase catalytic domain-like"/>
    <property type="match status" value="1"/>
</dbReference>
<dbReference type="PANTHER" id="PTHR30582:SF4">
    <property type="entry name" value="L,D-TRANSPEPTIDASE YQJB-RELATED"/>
    <property type="match status" value="1"/>
</dbReference>
<dbReference type="Pfam" id="PF03734">
    <property type="entry name" value="YkuD"/>
    <property type="match status" value="1"/>
</dbReference>
<dbReference type="Pfam" id="PF07833">
    <property type="entry name" value="Cu_amine_oxidN1"/>
    <property type="match status" value="1"/>
</dbReference>
<proteinExistence type="inferred from homology"/>
<keyword evidence="5 9" id="KW-0133">Cell shape</keyword>